<dbReference type="AlphaFoldDB" id="A0A9D4CHQ8"/>
<proteinExistence type="predicted"/>
<name>A0A9D4CHQ8_DREPO</name>
<protein>
    <submittedName>
        <fullName evidence="1">Uncharacterized protein</fullName>
    </submittedName>
</protein>
<reference evidence="1" key="1">
    <citation type="journal article" date="2019" name="bioRxiv">
        <title>The Genome of the Zebra Mussel, Dreissena polymorpha: A Resource for Invasive Species Research.</title>
        <authorList>
            <person name="McCartney M.A."/>
            <person name="Auch B."/>
            <person name="Kono T."/>
            <person name="Mallez S."/>
            <person name="Zhang Y."/>
            <person name="Obille A."/>
            <person name="Becker A."/>
            <person name="Abrahante J.E."/>
            <person name="Garbe J."/>
            <person name="Badalamenti J.P."/>
            <person name="Herman A."/>
            <person name="Mangelson H."/>
            <person name="Liachko I."/>
            <person name="Sullivan S."/>
            <person name="Sone E.D."/>
            <person name="Koren S."/>
            <person name="Silverstein K.A.T."/>
            <person name="Beckman K.B."/>
            <person name="Gohl D.M."/>
        </authorList>
    </citation>
    <scope>NUCLEOTIDE SEQUENCE</scope>
    <source>
        <strain evidence="1">Duluth1</strain>
        <tissue evidence="1">Whole animal</tissue>
    </source>
</reference>
<sequence>MAQCISQLPKCSVLTGTVYRAKTTTVKRLNTFHALMAAIGTCHMGAKKKNVEDLMTSTTEKLRVDLGRLRAL</sequence>
<dbReference type="EMBL" id="JAIWYP010000012">
    <property type="protein sequence ID" value="KAH3724718.1"/>
    <property type="molecule type" value="Genomic_DNA"/>
</dbReference>
<evidence type="ECO:0000313" key="1">
    <source>
        <dbReference type="EMBL" id="KAH3724718.1"/>
    </source>
</evidence>
<organism evidence="1 2">
    <name type="scientific">Dreissena polymorpha</name>
    <name type="common">Zebra mussel</name>
    <name type="synonym">Mytilus polymorpha</name>
    <dbReference type="NCBI Taxonomy" id="45954"/>
    <lineage>
        <taxon>Eukaryota</taxon>
        <taxon>Metazoa</taxon>
        <taxon>Spiralia</taxon>
        <taxon>Lophotrochozoa</taxon>
        <taxon>Mollusca</taxon>
        <taxon>Bivalvia</taxon>
        <taxon>Autobranchia</taxon>
        <taxon>Heteroconchia</taxon>
        <taxon>Euheterodonta</taxon>
        <taxon>Imparidentia</taxon>
        <taxon>Neoheterodontei</taxon>
        <taxon>Myida</taxon>
        <taxon>Dreissenoidea</taxon>
        <taxon>Dreissenidae</taxon>
        <taxon>Dreissena</taxon>
    </lineage>
</organism>
<reference evidence="1" key="2">
    <citation type="submission" date="2020-11" db="EMBL/GenBank/DDBJ databases">
        <authorList>
            <person name="McCartney M.A."/>
            <person name="Auch B."/>
            <person name="Kono T."/>
            <person name="Mallez S."/>
            <person name="Becker A."/>
            <person name="Gohl D.M."/>
            <person name="Silverstein K.A.T."/>
            <person name="Koren S."/>
            <person name="Bechman K.B."/>
            <person name="Herman A."/>
            <person name="Abrahante J.E."/>
            <person name="Garbe J."/>
        </authorList>
    </citation>
    <scope>NUCLEOTIDE SEQUENCE</scope>
    <source>
        <strain evidence="1">Duluth1</strain>
        <tissue evidence="1">Whole animal</tissue>
    </source>
</reference>
<comment type="caution">
    <text evidence="1">The sequence shown here is derived from an EMBL/GenBank/DDBJ whole genome shotgun (WGS) entry which is preliminary data.</text>
</comment>
<dbReference type="Proteomes" id="UP000828390">
    <property type="component" value="Unassembled WGS sequence"/>
</dbReference>
<accession>A0A9D4CHQ8</accession>
<keyword evidence="2" id="KW-1185">Reference proteome</keyword>
<gene>
    <name evidence="1" type="ORF">DPMN_050541</name>
</gene>
<evidence type="ECO:0000313" key="2">
    <source>
        <dbReference type="Proteomes" id="UP000828390"/>
    </source>
</evidence>